<dbReference type="InterPro" id="IPR036390">
    <property type="entry name" value="WH_DNA-bd_sf"/>
</dbReference>
<dbReference type="InterPro" id="IPR036388">
    <property type="entry name" value="WH-like_DNA-bd_sf"/>
</dbReference>
<organism evidence="1 2">
    <name type="scientific">Mucilaginibacter dorajii</name>
    <dbReference type="NCBI Taxonomy" id="692994"/>
    <lineage>
        <taxon>Bacteria</taxon>
        <taxon>Pseudomonadati</taxon>
        <taxon>Bacteroidota</taxon>
        <taxon>Sphingobacteriia</taxon>
        <taxon>Sphingobacteriales</taxon>
        <taxon>Sphingobacteriaceae</taxon>
        <taxon>Mucilaginibacter</taxon>
    </lineage>
</organism>
<proteinExistence type="predicted"/>
<keyword evidence="2" id="KW-1185">Reference proteome</keyword>
<name>A0ABP7Q4C4_9SPHI</name>
<accession>A0ABP7Q4C4</accession>
<sequence>MDNRNPVDAERIWLDIKADGAPFSIGSVYGHLNKLVYAGLVVKVQGASNKKALYQYASH</sequence>
<reference evidence="2" key="1">
    <citation type="journal article" date="2019" name="Int. J. Syst. Evol. Microbiol.">
        <title>The Global Catalogue of Microorganisms (GCM) 10K type strain sequencing project: providing services to taxonomists for standard genome sequencing and annotation.</title>
        <authorList>
            <consortium name="The Broad Institute Genomics Platform"/>
            <consortium name="The Broad Institute Genome Sequencing Center for Infectious Disease"/>
            <person name="Wu L."/>
            <person name="Ma J."/>
        </authorList>
    </citation>
    <scope>NUCLEOTIDE SEQUENCE [LARGE SCALE GENOMIC DNA]</scope>
    <source>
        <strain evidence="2">JCM 16601</strain>
    </source>
</reference>
<dbReference type="RefSeq" id="WP_259087565.1">
    <property type="nucleotide sequence ID" value="NZ_BAAAZC010000019.1"/>
</dbReference>
<dbReference type="Proteomes" id="UP001500742">
    <property type="component" value="Unassembled WGS sequence"/>
</dbReference>
<comment type="caution">
    <text evidence="1">The sequence shown here is derived from an EMBL/GenBank/DDBJ whole genome shotgun (WGS) entry which is preliminary data.</text>
</comment>
<dbReference type="Gene3D" id="1.10.10.10">
    <property type="entry name" value="Winged helix-like DNA-binding domain superfamily/Winged helix DNA-binding domain"/>
    <property type="match status" value="1"/>
</dbReference>
<gene>
    <name evidence="1" type="ORF">GCM10022210_27810</name>
</gene>
<protein>
    <submittedName>
        <fullName evidence="1">Uncharacterized protein</fullName>
    </submittedName>
</protein>
<evidence type="ECO:0000313" key="2">
    <source>
        <dbReference type="Proteomes" id="UP001500742"/>
    </source>
</evidence>
<dbReference type="EMBL" id="BAAAZC010000019">
    <property type="protein sequence ID" value="GAA3975717.1"/>
    <property type="molecule type" value="Genomic_DNA"/>
</dbReference>
<dbReference type="SUPFAM" id="SSF46785">
    <property type="entry name" value="Winged helix' DNA-binding domain"/>
    <property type="match status" value="1"/>
</dbReference>
<evidence type="ECO:0000313" key="1">
    <source>
        <dbReference type="EMBL" id="GAA3975717.1"/>
    </source>
</evidence>